<organism evidence="5 6">
    <name type="scientific">Spirulina subsalsa FACHB-351</name>
    <dbReference type="NCBI Taxonomy" id="234711"/>
    <lineage>
        <taxon>Bacteria</taxon>
        <taxon>Bacillati</taxon>
        <taxon>Cyanobacteriota</taxon>
        <taxon>Cyanophyceae</taxon>
        <taxon>Spirulinales</taxon>
        <taxon>Spirulinaceae</taxon>
        <taxon>Spirulina</taxon>
    </lineage>
</organism>
<dbReference type="PANTHER" id="PTHR43308:SF1">
    <property type="entry name" value="OUTER MEMBRANE PROTEIN ALPHA"/>
    <property type="match status" value="1"/>
</dbReference>
<dbReference type="InterPro" id="IPR051465">
    <property type="entry name" value="Cell_Envelope_Struct_Comp"/>
</dbReference>
<keyword evidence="3" id="KW-0175">Coiled coil</keyword>
<evidence type="ECO:0000313" key="6">
    <source>
        <dbReference type="Proteomes" id="UP001526426"/>
    </source>
</evidence>
<dbReference type="SUPFAM" id="SSF56935">
    <property type="entry name" value="Porins"/>
    <property type="match status" value="1"/>
</dbReference>
<gene>
    <name evidence="5" type="ORF">K4A83_16635</name>
</gene>
<reference evidence="5 6" key="1">
    <citation type="submission" date="2021-08" db="EMBL/GenBank/DDBJ databases">
        <title>Draft genome sequence of Spirulina subsalsa with high tolerance to salinity and hype-accumulation of phycocyanin.</title>
        <authorList>
            <person name="Pei H."/>
            <person name="Jiang L."/>
        </authorList>
    </citation>
    <scope>NUCLEOTIDE SEQUENCE [LARGE SCALE GENOMIC DNA]</scope>
    <source>
        <strain evidence="5 6">FACHB-351</strain>
    </source>
</reference>
<feature type="domain" description="SLH" evidence="4">
    <location>
        <begin position="62"/>
        <end position="126"/>
    </location>
</feature>
<dbReference type="Pfam" id="PF00395">
    <property type="entry name" value="SLH"/>
    <property type="match status" value="1"/>
</dbReference>
<dbReference type="Pfam" id="PF04966">
    <property type="entry name" value="OprB"/>
    <property type="match status" value="1"/>
</dbReference>
<feature type="coiled-coil region" evidence="3">
    <location>
        <begin position="136"/>
        <end position="163"/>
    </location>
</feature>
<comment type="caution">
    <text evidence="5">The sequence shown here is derived from an EMBL/GenBank/DDBJ whole genome shotgun (WGS) entry which is preliminary data.</text>
</comment>
<dbReference type="NCBIfam" id="NF033921">
    <property type="entry name" value="por_somb"/>
    <property type="match status" value="2"/>
</dbReference>
<keyword evidence="6" id="KW-1185">Reference proteome</keyword>
<dbReference type="InterPro" id="IPR047684">
    <property type="entry name" value="Por_som-like"/>
</dbReference>
<sequence length="624" mass="67604">MSKSARYLPPSVMGSLGTLLLGLGSGATPLEGYVSAFSPLPVFAQNLEDVTLNSAPMSQINSVSGLRDVSPGDWAFSALQGLIERYGCLVGYPDGTFRGERPLSRYEFAAGLNACLEQIQRILAASTSDFVTREDLNTLERLLKEFEGELVTLGTRVDHLESRTAFLEDNQFSTTTKLRGEAIFALTDVLTGSGTTSTFPAIFGRTGQINVPTPTQNPIFGNRVRLDFLTSFSGQDELKIRFTSGNLLHPNRPVGPVDPGQPRGLRYGPSPLRGFQGGSDFSPEGQQTFNNIGSLPGNNTLGLTQLSYKFPLSQRTQLVIMGFGGEHHDYVPTTFSFWDDDNGGTGSLSLFGQRSAIYNFEGAGLGFTHHFSDRLSFSAGYLASYANDPTRPQPDNPFTGGLFDGRYSTLAQLTVQPSDNFSFGLTYSYSRHSVGGPVASLPIFFGDQGTTLANFPVVPSQESRVSSYGIGALWEISPKFAINGWFAYNRVNTSRGTLPLFFGNTPYSGSSADILTYGVSLAFPDLGGPGHLGGLVVGASPYATRAKVPEPFRTGNNWFGSNLGEDFTDLIAGNTVPWHIEGFYRYKMTDQIFITPGLIWLTAPNQTSRNPSVLIGTLRLTFLF</sequence>
<dbReference type="InterPro" id="IPR001119">
    <property type="entry name" value="SLH_dom"/>
</dbReference>
<evidence type="ECO:0000256" key="3">
    <source>
        <dbReference type="SAM" id="Coils"/>
    </source>
</evidence>
<dbReference type="Gene3D" id="2.40.160.180">
    <property type="entry name" value="Carbohydrate-selective porin OprB"/>
    <property type="match status" value="1"/>
</dbReference>
<evidence type="ECO:0000313" key="5">
    <source>
        <dbReference type="EMBL" id="MCW6037887.1"/>
    </source>
</evidence>
<protein>
    <submittedName>
        <fullName evidence="5">Iron uptake porin</fullName>
    </submittedName>
</protein>
<evidence type="ECO:0000256" key="1">
    <source>
        <dbReference type="ARBA" id="ARBA00008769"/>
    </source>
</evidence>
<name>A0ABT3L9Q8_9CYAN</name>
<evidence type="ECO:0000259" key="4">
    <source>
        <dbReference type="PROSITE" id="PS51272"/>
    </source>
</evidence>
<dbReference type="EMBL" id="JAIHOM010000095">
    <property type="protein sequence ID" value="MCW6037887.1"/>
    <property type="molecule type" value="Genomic_DNA"/>
</dbReference>
<proteinExistence type="inferred from homology"/>
<evidence type="ECO:0000256" key="2">
    <source>
        <dbReference type="RuleBase" id="RU363072"/>
    </source>
</evidence>
<dbReference type="PROSITE" id="PS51272">
    <property type="entry name" value="SLH"/>
    <property type="match status" value="1"/>
</dbReference>
<dbReference type="PANTHER" id="PTHR43308">
    <property type="entry name" value="OUTER MEMBRANE PROTEIN ALPHA-RELATED"/>
    <property type="match status" value="1"/>
</dbReference>
<comment type="similarity">
    <text evidence="1 2">Belongs to the OprB family.</text>
</comment>
<dbReference type="RefSeq" id="WP_265265765.1">
    <property type="nucleotide sequence ID" value="NZ_JAIHOM010000095.1"/>
</dbReference>
<accession>A0ABT3L9Q8</accession>
<dbReference type="Proteomes" id="UP001526426">
    <property type="component" value="Unassembled WGS sequence"/>
</dbReference>
<dbReference type="InterPro" id="IPR038673">
    <property type="entry name" value="OprB_sf"/>
</dbReference>
<dbReference type="InterPro" id="IPR007049">
    <property type="entry name" value="Carb-sel_porin_OprB"/>
</dbReference>